<name>A0ABX0XNI5_9SPHN</name>
<evidence type="ECO:0000256" key="3">
    <source>
        <dbReference type="ARBA" id="ARBA00022452"/>
    </source>
</evidence>
<dbReference type="PROSITE" id="PS52016">
    <property type="entry name" value="TONB_DEPENDENT_REC_3"/>
    <property type="match status" value="1"/>
</dbReference>
<evidence type="ECO:0000256" key="8">
    <source>
        <dbReference type="ARBA" id="ARBA00023170"/>
    </source>
</evidence>
<protein>
    <submittedName>
        <fullName evidence="14">Outer membrane receptor protein involved in Fe transport</fullName>
    </submittedName>
</protein>
<evidence type="ECO:0000256" key="1">
    <source>
        <dbReference type="ARBA" id="ARBA00004571"/>
    </source>
</evidence>
<evidence type="ECO:0000256" key="9">
    <source>
        <dbReference type="ARBA" id="ARBA00023237"/>
    </source>
</evidence>
<dbReference type="EMBL" id="JAATJE010000002">
    <property type="protein sequence ID" value="NJC34432.1"/>
    <property type="molecule type" value="Genomic_DNA"/>
</dbReference>
<dbReference type="SUPFAM" id="SSF56935">
    <property type="entry name" value="Porins"/>
    <property type="match status" value="1"/>
</dbReference>
<keyword evidence="7 10" id="KW-0472">Membrane</keyword>
<dbReference type="Proteomes" id="UP000734218">
    <property type="component" value="Unassembled WGS sequence"/>
</dbReference>
<feature type="domain" description="TonB-dependent receptor plug" evidence="13">
    <location>
        <begin position="46"/>
        <end position="157"/>
    </location>
</feature>
<evidence type="ECO:0000259" key="12">
    <source>
        <dbReference type="Pfam" id="PF00593"/>
    </source>
</evidence>
<accession>A0ABX0XNI5</accession>
<dbReference type="Pfam" id="PF07715">
    <property type="entry name" value="Plug"/>
    <property type="match status" value="1"/>
</dbReference>
<organism evidence="14 15">
    <name type="scientific">Sphingomonas jejuensis</name>
    <dbReference type="NCBI Taxonomy" id="904715"/>
    <lineage>
        <taxon>Bacteria</taxon>
        <taxon>Pseudomonadati</taxon>
        <taxon>Pseudomonadota</taxon>
        <taxon>Alphaproteobacteria</taxon>
        <taxon>Sphingomonadales</taxon>
        <taxon>Sphingomonadaceae</taxon>
        <taxon>Sphingomonas</taxon>
    </lineage>
</organism>
<comment type="similarity">
    <text evidence="10 11">Belongs to the TonB-dependent receptor family.</text>
</comment>
<gene>
    <name evidence="14" type="ORF">GGR88_001946</name>
</gene>
<evidence type="ECO:0000256" key="11">
    <source>
        <dbReference type="RuleBase" id="RU003357"/>
    </source>
</evidence>
<dbReference type="Pfam" id="PF00593">
    <property type="entry name" value="TonB_dep_Rec_b-barrel"/>
    <property type="match status" value="1"/>
</dbReference>
<evidence type="ECO:0000313" key="14">
    <source>
        <dbReference type="EMBL" id="NJC34432.1"/>
    </source>
</evidence>
<evidence type="ECO:0000256" key="10">
    <source>
        <dbReference type="PROSITE-ProRule" id="PRU01360"/>
    </source>
</evidence>
<evidence type="ECO:0000259" key="13">
    <source>
        <dbReference type="Pfam" id="PF07715"/>
    </source>
</evidence>
<sequence>MIIAFILAQAGAAAPPAPTDATPPPDPAAAQVIVVTGLGLAPPIGDAAYAATEIERTRIVSSASGRLEDVLRDVAGLQQFRRSDARTANPTSQGLTLRGLGGNASSRALLVLDGVPQTDPFGGWISLPAYAPERLSRVRVTRGAASGVFGPGALAGTIELDSAGPAELDGISADVAYGSRDSVDAGVILAGRPGGGFASLSADYARGDGFVPIVRDARGPADRPAPYEQASVSARGVAPLGAATELQANILAFTDARERGVAFTDNRTDGADASLRVVGQGALPWSTLVYVQTRAFASRFAAVSAGRQTATLTLDQYNTPATGLGARVEVAPRFGDAELRLGGDWRRTSGETRERFSYQAGRPTRLREAGGMTETLGLFADLGLEATEALTLSLGGRIDRWSIRDGSRQETPIGTGTLAPTLALFADRSGWEPTARAGVAFQATPALTLRAAAYTGWRLPTLNELYRPFRVGADATAANEALAPERLRGGEIGLTLRPAPGVRLAVTGFASRLENAIANVTLARGPGTFPGVGFVSAAGSYRARRNLDAVNSRGVEVDGEATVGALRLSAAYAFADATVEGAGAAAELDGLRPAQVPLHQASATVAAGGASLTARYVSAQWEDDANQRRLAPAFTLDAAARLPLTGRLAVEARAENIFDQVVEAAISDDGVVERASPRTLWIGLRYGL</sequence>
<comment type="caution">
    <text evidence="14">The sequence shown here is derived from an EMBL/GenBank/DDBJ whole genome shotgun (WGS) entry which is preliminary data.</text>
</comment>
<dbReference type="InterPro" id="IPR039426">
    <property type="entry name" value="TonB-dep_rcpt-like"/>
</dbReference>
<keyword evidence="9 10" id="KW-0998">Cell outer membrane</keyword>
<keyword evidence="15" id="KW-1185">Reference proteome</keyword>
<evidence type="ECO:0000256" key="5">
    <source>
        <dbReference type="ARBA" id="ARBA00022729"/>
    </source>
</evidence>
<dbReference type="PANTHER" id="PTHR30069">
    <property type="entry name" value="TONB-DEPENDENT OUTER MEMBRANE RECEPTOR"/>
    <property type="match status" value="1"/>
</dbReference>
<dbReference type="Gene3D" id="2.40.170.20">
    <property type="entry name" value="TonB-dependent receptor, beta-barrel domain"/>
    <property type="match status" value="1"/>
</dbReference>
<dbReference type="InterPro" id="IPR000531">
    <property type="entry name" value="Beta-barrel_TonB"/>
</dbReference>
<dbReference type="InterPro" id="IPR012910">
    <property type="entry name" value="Plug_dom"/>
</dbReference>
<keyword evidence="6 11" id="KW-0798">TonB box</keyword>
<evidence type="ECO:0000256" key="4">
    <source>
        <dbReference type="ARBA" id="ARBA00022692"/>
    </source>
</evidence>
<dbReference type="Gene3D" id="2.170.130.10">
    <property type="entry name" value="TonB-dependent receptor, plug domain"/>
    <property type="match status" value="1"/>
</dbReference>
<keyword evidence="5" id="KW-0732">Signal</keyword>
<dbReference type="InterPro" id="IPR036942">
    <property type="entry name" value="Beta-barrel_TonB_sf"/>
</dbReference>
<keyword evidence="8 14" id="KW-0675">Receptor</keyword>
<keyword evidence="4 10" id="KW-0812">Transmembrane</keyword>
<evidence type="ECO:0000256" key="2">
    <source>
        <dbReference type="ARBA" id="ARBA00022448"/>
    </source>
</evidence>
<keyword evidence="3 10" id="KW-1134">Transmembrane beta strand</keyword>
<dbReference type="RefSeq" id="WP_167954513.1">
    <property type="nucleotide sequence ID" value="NZ_JAATJE010000002.1"/>
</dbReference>
<dbReference type="InterPro" id="IPR037066">
    <property type="entry name" value="Plug_dom_sf"/>
</dbReference>
<proteinExistence type="inferred from homology"/>
<reference evidence="14 15" key="1">
    <citation type="submission" date="2020-03" db="EMBL/GenBank/DDBJ databases">
        <title>Genomic Encyclopedia of Type Strains, Phase IV (KMG-IV): sequencing the most valuable type-strain genomes for metagenomic binning, comparative biology and taxonomic classification.</title>
        <authorList>
            <person name="Goeker M."/>
        </authorList>
    </citation>
    <scope>NUCLEOTIDE SEQUENCE [LARGE SCALE GENOMIC DNA]</scope>
    <source>
        <strain evidence="14 15">DSM 27651</strain>
    </source>
</reference>
<keyword evidence="2 10" id="KW-0813">Transport</keyword>
<feature type="domain" description="TonB-dependent receptor-like beta-barrel" evidence="12">
    <location>
        <begin position="260"/>
        <end position="657"/>
    </location>
</feature>
<dbReference type="PANTHER" id="PTHR30069:SF29">
    <property type="entry name" value="HEMOGLOBIN AND HEMOGLOBIN-HAPTOGLOBIN-BINDING PROTEIN 1-RELATED"/>
    <property type="match status" value="1"/>
</dbReference>
<evidence type="ECO:0000256" key="6">
    <source>
        <dbReference type="ARBA" id="ARBA00023077"/>
    </source>
</evidence>
<comment type="subcellular location">
    <subcellularLocation>
        <location evidence="1 10">Cell outer membrane</location>
        <topology evidence="1 10">Multi-pass membrane protein</topology>
    </subcellularLocation>
</comment>
<evidence type="ECO:0000313" key="15">
    <source>
        <dbReference type="Proteomes" id="UP000734218"/>
    </source>
</evidence>
<evidence type="ECO:0000256" key="7">
    <source>
        <dbReference type="ARBA" id="ARBA00023136"/>
    </source>
</evidence>